<evidence type="ECO:0000313" key="2">
    <source>
        <dbReference type="EMBL" id="MDE8603627.1"/>
    </source>
</evidence>
<evidence type="ECO:0000313" key="3">
    <source>
        <dbReference type="Proteomes" id="UP001139522"/>
    </source>
</evidence>
<dbReference type="InterPro" id="IPR002931">
    <property type="entry name" value="Transglutaminase-like"/>
</dbReference>
<dbReference type="EMBL" id="JAMZEG020000002">
    <property type="protein sequence ID" value="MDE8603627.1"/>
    <property type="molecule type" value="Genomic_DNA"/>
</dbReference>
<evidence type="ECO:0000259" key="1">
    <source>
        <dbReference type="Pfam" id="PF01841"/>
    </source>
</evidence>
<name>A0ABT5WFM7_9GAMM</name>
<dbReference type="InterPro" id="IPR038765">
    <property type="entry name" value="Papain-like_cys_pep_sf"/>
</dbReference>
<dbReference type="Proteomes" id="UP001139522">
    <property type="component" value="Unassembled WGS sequence"/>
</dbReference>
<dbReference type="RefSeq" id="WP_275565093.1">
    <property type="nucleotide sequence ID" value="NZ_JAMZEG020000002.1"/>
</dbReference>
<gene>
    <name evidence="2" type="ORF">M3I01_012060</name>
</gene>
<proteinExistence type="predicted"/>
<protein>
    <submittedName>
        <fullName evidence="2">Transglutaminase domain-containing protein</fullName>
    </submittedName>
</protein>
<keyword evidence="3" id="KW-1185">Reference proteome</keyword>
<feature type="domain" description="Transglutaminase-like" evidence="1">
    <location>
        <begin position="92"/>
        <end position="148"/>
    </location>
</feature>
<reference evidence="2" key="1">
    <citation type="submission" date="2023-01" db="EMBL/GenBank/DDBJ databases">
        <title>Psychroserpens sp. MSW6 and Marinomonas sp. RSW2, isolated from seawater.</title>
        <authorList>
            <person name="Kristyanto S."/>
            <person name="Jung J."/>
            <person name="Kim J.M."/>
            <person name="Jeon C.O."/>
        </authorList>
    </citation>
    <scope>NUCLEOTIDE SEQUENCE</scope>
    <source>
        <strain evidence="2">RSW2</strain>
    </source>
</reference>
<comment type="caution">
    <text evidence="2">The sequence shown here is derived from an EMBL/GenBank/DDBJ whole genome shotgun (WGS) entry which is preliminary data.</text>
</comment>
<dbReference type="SUPFAM" id="SSF54001">
    <property type="entry name" value="Cysteine proteinases"/>
    <property type="match status" value="1"/>
</dbReference>
<organism evidence="2 3">
    <name type="scientific">Marinomonas maritima</name>
    <dbReference type="NCBI Taxonomy" id="2940935"/>
    <lineage>
        <taxon>Bacteria</taxon>
        <taxon>Pseudomonadati</taxon>
        <taxon>Pseudomonadota</taxon>
        <taxon>Gammaproteobacteria</taxon>
        <taxon>Oceanospirillales</taxon>
        <taxon>Oceanospirillaceae</taxon>
        <taxon>Marinomonas</taxon>
    </lineage>
</organism>
<accession>A0ABT5WFM7</accession>
<sequence length="289" mass="33512">MDYYRSVSEFTDPANYRELLRTCPNQIEEICTFTQNFLIHAYWLNNYHYSVSDSVKHQEMQLRSISAILDAAASKNKNILEQSRAPFERVISTCRDFSLMVCSILRAKDIPARLRCGFATYLSTDHFEDHWVCEYWNKETSMWIKVDAQLDNIHLENLEIDFDTCNVPDKKFIFAGEAWELCRKGKENPAYFGIQGLTGLSFIKANIVRDLFALRKIEMLPWDMGWGILNGPLVPITDTAEMSILDNLAIISKKSNENQAVEALKTKQLKLPNDWDWFQSPTIEQLMNT</sequence>
<dbReference type="Gene3D" id="3.10.620.30">
    <property type="match status" value="1"/>
</dbReference>
<dbReference type="Pfam" id="PF01841">
    <property type="entry name" value="Transglut_core"/>
    <property type="match status" value="1"/>
</dbReference>